<feature type="region of interest" description="Disordered" evidence="10">
    <location>
        <begin position="28"/>
        <end position="48"/>
    </location>
</feature>
<evidence type="ECO:0000313" key="16">
    <source>
        <dbReference type="Proteomes" id="UP000004358"/>
    </source>
</evidence>
<evidence type="ECO:0000256" key="6">
    <source>
        <dbReference type="ARBA" id="ARBA00023136"/>
    </source>
</evidence>
<keyword evidence="2" id="KW-0813">Transport</keyword>
<keyword evidence="6 11" id="KW-0472">Membrane</keyword>
<dbReference type="Pfam" id="PF00497">
    <property type="entry name" value="SBP_bac_3"/>
    <property type="match status" value="1"/>
</dbReference>
<keyword evidence="5" id="KW-0406">Ion transport</keyword>
<evidence type="ECO:0000259" key="14">
    <source>
        <dbReference type="SMART" id="SM00079"/>
    </source>
</evidence>
<evidence type="ECO:0000256" key="4">
    <source>
        <dbReference type="ARBA" id="ARBA00022989"/>
    </source>
</evidence>
<evidence type="ECO:0000256" key="3">
    <source>
        <dbReference type="ARBA" id="ARBA00022692"/>
    </source>
</evidence>
<dbReference type="InterPro" id="IPR001638">
    <property type="entry name" value="Solute-binding_3/MltF_N"/>
</dbReference>
<feature type="transmembrane region" description="Helical" evidence="11">
    <location>
        <begin position="193"/>
        <end position="210"/>
    </location>
</feature>
<dbReference type="AlphaFoldDB" id="A3ZQD9"/>
<reference evidence="15 16" key="1">
    <citation type="submission" date="2006-02" db="EMBL/GenBank/DDBJ databases">
        <authorList>
            <person name="Amann R."/>
            <person name="Ferriera S."/>
            <person name="Johnson J."/>
            <person name="Kravitz S."/>
            <person name="Halpern A."/>
            <person name="Remington K."/>
            <person name="Beeson K."/>
            <person name="Tran B."/>
            <person name="Rogers Y.-H."/>
            <person name="Friedman R."/>
            <person name="Venter J.C."/>
        </authorList>
    </citation>
    <scope>NUCLEOTIDE SEQUENCE [LARGE SCALE GENOMIC DNA]</scope>
    <source>
        <strain evidence="15 16">DSM 3645</strain>
    </source>
</reference>
<evidence type="ECO:0000256" key="11">
    <source>
        <dbReference type="SAM" id="Phobius"/>
    </source>
</evidence>
<comment type="subcellular location">
    <subcellularLocation>
        <location evidence="1">Membrane</location>
        <topology evidence="1">Multi-pass membrane protein</topology>
    </subcellularLocation>
</comment>
<dbReference type="STRING" id="314230.DSM3645_23526"/>
<dbReference type="EMBL" id="AANZ01000005">
    <property type="protein sequence ID" value="EAQ81415.1"/>
    <property type="molecule type" value="Genomic_DNA"/>
</dbReference>
<name>A3ZQD9_9BACT</name>
<protein>
    <submittedName>
        <fullName evidence="15">Extracellular solute-binding protein, family 3</fullName>
    </submittedName>
</protein>
<evidence type="ECO:0000256" key="2">
    <source>
        <dbReference type="ARBA" id="ARBA00022448"/>
    </source>
</evidence>
<dbReference type="GO" id="GO:0016020">
    <property type="term" value="C:membrane"/>
    <property type="evidence" value="ECO:0007669"/>
    <property type="project" value="UniProtKB-SubCell"/>
</dbReference>
<dbReference type="SUPFAM" id="SSF53850">
    <property type="entry name" value="Periplasmic binding protein-like II"/>
    <property type="match status" value="1"/>
</dbReference>
<evidence type="ECO:0000256" key="5">
    <source>
        <dbReference type="ARBA" id="ARBA00023065"/>
    </source>
</evidence>
<keyword evidence="3 11" id="KW-0812">Transmembrane</keyword>
<feature type="transmembrane region" description="Helical" evidence="11">
    <location>
        <begin position="152"/>
        <end position="173"/>
    </location>
</feature>
<evidence type="ECO:0000256" key="10">
    <source>
        <dbReference type="SAM" id="MobiDB-lite"/>
    </source>
</evidence>
<dbReference type="InterPro" id="IPR001320">
    <property type="entry name" value="Iontro_rcpt_C"/>
</dbReference>
<feature type="transmembrane region" description="Helical" evidence="11">
    <location>
        <begin position="216"/>
        <end position="242"/>
    </location>
</feature>
<dbReference type="SMART" id="SM00062">
    <property type="entry name" value="PBPb"/>
    <property type="match status" value="1"/>
</dbReference>
<evidence type="ECO:0000256" key="1">
    <source>
        <dbReference type="ARBA" id="ARBA00004141"/>
    </source>
</evidence>
<feature type="domain" description="Solute-binding protein family 3/N-terminal" evidence="13">
    <location>
        <begin position="42"/>
        <end position="368"/>
    </location>
</feature>
<dbReference type="Pfam" id="PF00060">
    <property type="entry name" value="Lig_chan"/>
    <property type="match status" value="1"/>
</dbReference>
<keyword evidence="12" id="KW-0732">Signal</keyword>
<comment type="caution">
    <text evidence="15">The sequence shown here is derived from an EMBL/GenBank/DDBJ whole genome shotgun (WGS) entry which is preliminary data.</text>
</comment>
<keyword evidence="8" id="KW-0325">Glycoprotein</keyword>
<accession>A3ZQD9</accession>
<dbReference type="Gene3D" id="3.40.190.10">
    <property type="entry name" value="Periplasmic binding protein-like II"/>
    <property type="match status" value="3"/>
</dbReference>
<feature type="domain" description="Ionotropic glutamate receptor C-terminal" evidence="14">
    <location>
        <begin position="42"/>
        <end position="364"/>
    </location>
</feature>
<evidence type="ECO:0000259" key="13">
    <source>
        <dbReference type="SMART" id="SM00062"/>
    </source>
</evidence>
<evidence type="ECO:0000256" key="12">
    <source>
        <dbReference type="SAM" id="SignalP"/>
    </source>
</evidence>
<dbReference type="SMART" id="SM00079">
    <property type="entry name" value="PBPe"/>
    <property type="match status" value="1"/>
</dbReference>
<keyword evidence="9" id="KW-0407">Ion channel</keyword>
<keyword evidence="4 11" id="KW-1133">Transmembrane helix</keyword>
<dbReference type="Gene3D" id="1.10.287.70">
    <property type="match status" value="1"/>
</dbReference>
<evidence type="ECO:0000256" key="7">
    <source>
        <dbReference type="ARBA" id="ARBA00023170"/>
    </source>
</evidence>
<evidence type="ECO:0000256" key="8">
    <source>
        <dbReference type="ARBA" id="ARBA00023180"/>
    </source>
</evidence>
<dbReference type="eggNOG" id="COG0834">
    <property type="taxonomic scope" value="Bacteria"/>
</dbReference>
<feature type="signal peptide" evidence="12">
    <location>
        <begin position="1"/>
        <end position="27"/>
    </location>
</feature>
<dbReference type="HOGENOM" id="CLU_019602_21_0_0"/>
<dbReference type="OrthoDB" id="5486437at2"/>
<keyword evidence="7" id="KW-0675">Receptor</keyword>
<proteinExistence type="predicted"/>
<feature type="chain" id="PRO_5002664008" evidence="12">
    <location>
        <begin position="28"/>
        <end position="368"/>
    </location>
</feature>
<dbReference type="InterPro" id="IPR015683">
    <property type="entry name" value="Ionotropic_Glu_rcpt"/>
</dbReference>
<evidence type="ECO:0000256" key="9">
    <source>
        <dbReference type="ARBA" id="ARBA00023303"/>
    </source>
</evidence>
<organism evidence="15 16">
    <name type="scientific">Blastopirellula marina DSM 3645</name>
    <dbReference type="NCBI Taxonomy" id="314230"/>
    <lineage>
        <taxon>Bacteria</taxon>
        <taxon>Pseudomonadati</taxon>
        <taxon>Planctomycetota</taxon>
        <taxon>Planctomycetia</taxon>
        <taxon>Pirellulales</taxon>
        <taxon>Pirellulaceae</taxon>
        <taxon>Blastopirellula</taxon>
    </lineage>
</organism>
<sequence length="368" mass="40838">MEHSLFTNRVLPALLLTALFGWNSASAQPSSSSDTADDNRGVLQVGTKQSPPFSFKNRDGSWSGISIELWKQLTDQLNLEYEFRELTLDDMLAGLESGDLDAAVAAISVTADRHERVEFCHPHFSTGLGIAVSTRDRSDPWILLRRVLSSSLIQIVLAMIGIVVICGCLFWFFERKQNTTTFGGKRREGIAVGVWWSAIVLLGHKGIFPVSTMGRIIALLAMLASILVMSIFTGVVTSVLTVQQLDTGIARATDLSHVRVATVTSSTSADYLAQRRIKFRGYATPLEAIQAVADDRADAMVYDEALLKFLASDEFLNQIDVLPVSFNEQEYAIALPPESDLRKPLNEELLRFRESDAWDELIYRYLGE</sequence>
<dbReference type="Proteomes" id="UP000004358">
    <property type="component" value="Unassembled WGS sequence"/>
</dbReference>
<gene>
    <name evidence="15" type="ORF">DSM3645_23526</name>
</gene>
<dbReference type="GO" id="GO:0015276">
    <property type="term" value="F:ligand-gated monoatomic ion channel activity"/>
    <property type="evidence" value="ECO:0007669"/>
    <property type="project" value="InterPro"/>
</dbReference>
<dbReference type="PANTHER" id="PTHR18966">
    <property type="entry name" value="IONOTROPIC GLUTAMATE RECEPTOR"/>
    <property type="match status" value="1"/>
</dbReference>
<dbReference type="SUPFAM" id="SSF81324">
    <property type="entry name" value="Voltage-gated potassium channels"/>
    <property type="match status" value="1"/>
</dbReference>
<evidence type="ECO:0000313" key="15">
    <source>
        <dbReference type="EMBL" id="EAQ81415.1"/>
    </source>
</evidence>